<keyword evidence="2" id="KW-1185">Reference proteome</keyword>
<reference evidence="2" key="1">
    <citation type="journal article" date="2022" name="Mol. Ecol. Resour.">
        <title>The genomes of chicory, endive, great burdock and yacon provide insights into Asteraceae palaeo-polyploidization history and plant inulin production.</title>
        <authorList>
            <person name="Fan W."/>
            <person name="Wang S."/>
            <person name="Wang H."/>
            <person name="Wang A."/>
            <person name="Jiang F."/>
            <person name="Liu H."/>
            <person name="Zhao H."/>
            <person name="Xu D."/>
            <person name="Zhang Y."/>
        </authorList>
    </citation>
    <scope>NUCLEOTIDE SEQUENCE [LARGE SCALE GENOMIC DNA]</scope>
    <source>
        <strain evidence="2">cv. Yunnan</strain>
    </source>
</reference>
<comment type="caution">
    <text evidence="1">The sequence shown here is derived from an EMBL/GenBank/DDBJ whole genome shotgun (WGS) entry which is preliminary data.</text>
</comment>
<accession>A0ACB8YPB0</accession>
<sequence>MQLRKEYWMTPEAVFEIVGAGSEIPSGFVQPEGLILEGPWIEVAICAVIFAHPVDGYVEAKYMPEDSHLHVTKVGVRFIRQEYIESNYRYQTYGLWSKLATDSFYLFN</sequence>
<gene>
    <name evidence="1" type="ORF">L1987_80584</name>
</gene>
<reference evidence="1 2" key="2">
    <citation type="journal article" date="2022" name="Mol. Ecol. Resour.">
        <title>The genomes of chicory, endive, great burdock and yacon provide insights into Asteraceae paleo-polyploidization history and plant inulin production.</title>
        <authorList>
            <person name="Fan W."/>
            <person name="Wang S."/>
            <person name="Wang H."/>
            <person name="Wang A."/>
            <person name="Jiang F."/>
            <person name="Liu H."/>
            <person name="Zhao H."/>
            <person name="Xu D."/>
            <person name="Zhang Y."/>
        </authorList>
    </citation>
    <scope>NUCLEOTIDE SEQUENCE [LARGE SCALE GENOMIC DNA]</scope>
    <source>
        <strain evidence="2">cv. Yunnan</strain>
        <tissue evidence="1">Leaves</tissue>
    </source>
</reference>
<evidence type="ECO:0000313" key="1">
    <source>
        <dbReference type="EMBL" id="KAI3686895.1"/>
    </source>
</evidence>
<proteinExistence type="predicted"/>
<protein>
    <submittedName>
        <fullName evidence="1">Uncharacterized protein</fullName>
    </submittedName>
</protein>
<dbReference type="Proteomes" id="UP001056120">
    <property type="component" value="Linkage Group LG27"/>
</dbReference>
<evidence type="ECO:0000313" key="2">
    <source>
        <dbReference type="Proteomes" id="UP001056120"/>
    </source>
</evidence>
<dbReference type="EMBL" id="CM042044">
    <property type="protein sequence ID" value="KAI3686895.1"/>
    <property type="molecule type" value="Genomic_DNA"/>
</dbReference>
<name>A0ACB8YPB0_9ASTR</name>
<organism evidence="1 2">
    <name type="scientific">Smallanthus sonchifolius</name>
    <dbReference type="NCBI Taxonomy" id="185202"/>
    <lineage>
        <taxon>Eukaryota</taxon>
        <taxon>Viridiplantae</taxon>
        <taxon>Streptophyta</taxon>
        <taxon>Embryophyta</taxon>
        <taxon>Tracheophyta</taxon>
        <taxon>Spermatophyta</taxon>
        <taxon>Magnoliopsida</taxon>
        <taxon>eudicotyledons</taxon>
        <taxon>Gunneridae</taxon>
        <taxon>Pentapetalae</taxon>
        <taxon>asterids</taxon>
        <taxon>campanulids</taxon>
        <taxon>Asterales</taxon>
        <taxon>Asteraceae</taxon>
        <taxon>Asteroideae</taxon>
        <taxon>Heliantheae alliance</taxon>
        <taxon>Millerieae</taxon>
        <taxon>Smallanthus</taxon>
    </lineage>
</organism>